<accession>A0A7J6KVX9</accession>
<keyword evidence="3" id="KW-1185">Reference proteome</keyword>
<feature type="compositionally biased region" description="Low complexity" evidence="1">
    <location>
        <begin position="487"/>
        <end position="509"/>
    </location>
</feature>
<reference evidence="2 3" key="1">
    <citation type="submission" date="2020-04" db="EMBL/GenBank/DDBJ databases">
        <title>Perkinsus chesapeaki whole genome sequence.</title>
        <authorList>
            <person name="Bogema D.R."/>
        </authorList>
    </citation>
    <scope>NUCLEOTIDE SEQUENCE [LARGE SCALE GENOMIC DNA]</scope>
    <source>
        <strain evidence="2">ATCC PRA-425</strain>
    </source>
</reference>
<sequence length="564" mass="63564">MPAKLPWAPIHKFQGLPRGPDSDVFKEVLKRLELGHSVSQQYKRSNYVVYVCSEHFNCNKKYKLIDELGCVEVLEHGDHVDVDRARERTRHPQEIYAFMIDQAARQNLTASDIFTNLEDAFPDYVQDFIASLPRRGDVDVPRITNYYDLEGAFSRERLTDDIIKFVKEDRLPKKEFVYHGGYWGDQHFASIVGGVSMIASLYWFIRSMPEGFTLYMDTQNKILRGDLKVAWVGASRIWYSRKHGYRHTFVPFFMAIIDEECYEIYYHLLEHLDLLVQALTDGEKTLSDVINLCVHDAHQGALRACKTYLPGVRNARCYFHFSKNLKDHQADLGEGNTLVKRHKFFLHASPTDDMYECLSQALITAVEEKSVRGAEYLRNTLDVNKYGHPNIALTADGLVGTQVTSAVNRLSQNAQGTRCFLVDNHRLPRGAAVGNTGELDRAGHRFLRGLLQSDFGEDVSSVEEYFDRAAAPSNVAQDNDDDLSVTSMSDSGSSIQSSENSSEASISDTESSECSDSADEYFSQTGMSLGECSNEGNELCSEEGNMHGTETEEDSSEEGDSQNS</sequence>
<name>A0A7J6KVX9_PERCH</name>
<gene>
    <name evidence="2" type="ORF">FOL47_000879</name>
</gene>
<evidence type="ECO:0000256" key="1">
    <source>
        <dbReference type="SAM" id="MobiDB-lite"/>
    </source>
</evidence>
<organism evidence="2 3">
    <name type="scientific">Perkinsus chesapeaki</name>
    <name type="common">Clam parasite</name>
    <name type="synonym">Perkinsus andrewsi</name>
    <dbReference type="NCBI Taxonomy" id="330153"/>
    <lineage>
        <taxon>Eukaryota</taxon>
        <taxon>Sar</taxon>
        <taxon>Alveolata</taxon>
        <taxon>Perkinsozoa</taxon>
        <taxon>Perkinsea</taxon>
        <taxon>Perkinsida</taxon>
        <taxon>Perkinsidae</taxon>
        <taxon>Perkinsus</taxon>
    </lineage>
</organism>
<dbReference type="Proteomes" id="UP000591131">
    <property type="component" value="Unassembled WGS sequence"/>
</dbReference>
<comment type="caution">
    <text evidence="2">The sequence shown here is derived from an EMBL/GenBank/DDBJ whole genome shotgun (WGS) entry which is preliminary data.</text>
</comment>
<dbReference type="AlphaFoldDB" id="A0A7J6KVX9"/>
<evidence type="ECO:0008006" key="4">
    <source>
        <dbReference type="Google" id="ProtNLM"/>
    </source>
</evidence>
<feature type="region of interest" description="Disordered" evidence="1">
    <location>
        <begin position="471"/>
        <end position="564"/>
    </location>
</feature>
<evidence type="ECO:0000313" key="3">
    <source>
        <dbReference type="Proteomes" id="UP000591131"/>
    </source>
</evidence>
<feature type="compositionally biased region" description="Acidic residues" evidence="1">
    <location>
        <begin position="551"/>
        <end position="564"/>
    </location>
</feature>
<dbReference type="OrthoDB" id="465928at2759"/>
<proteinExistence type="predicted"/>
<dbReference type="EMBL" id="JAAPAO010001187">
    <property type="protein sequence ID" value="KAF4650751.1"/>
    <property type="molecule type" value="Genomic_DNA"/>
</dbReference>
<evidence type="ECO:0000313" key="2">
    <source>
        <dbReference type="EMBL" id="KAF4650751.1"/>
    </source>
</evidence>
<protein>
    <recommendedName>
        <fullName evidence="4">MULE transposase domain-containing protein</fullName>
    </recommendedName>
</protein>
<feature type="compositionally biased region" description="Acidic residues" evidence="1">
    <location>
        <begin position="510"/>
        <end position="519"/>
    </location>
</feature>
<feature type="non-terminal residue" evidence="2">
    <location>
        <position position="1"/>
    </location>
</feature>